<keyword evidence="2" id="KW-1185">Reference proteome</keyword>
<dbReference type="Proteomes" id="UP000192393">
    <property type="component" value="Unassembled WGS sequence"/>
</dbReference>
<gene>
    <name evidence="1" type="ORF">SAMN06296427_10456</name>
</gene>
<accession>A0A1W2AAI1</accession>
<proteinExistence type="predicted"/>
<evidence type="ECO:0008006" key="3">
    <source>
        <dbReference type="Google" id="ProtNLM"/>
    </source>
</evidence>
<dbReference type="OrthoDB" id="649093at2"/>
<reference evidence="1 2" key="1">
    <citation type="submission" date="2017-04" db="EMBL/GenBank/DDBJ databases">
        <authorList>
            <person name="Afonso C.L."/>
            <person name="Miller P.J."/>
            <person name="Scott M.A."/>
            <person name="Spackman E."/>
            <person name="Goraichik I."/>
            <person name="Dimitrov K.M."/>
            <person name="Suarez D.L."/>
            <person name="Swayne D.E."/>
        </authorList>
    </citation>
    <scope>NUCLEOTIDE SEQUENCE [LARGE SCALE GENOMIC DNA]</scope>
    <source>
        <strain evidence="1 2">CGMCC 1.12708</strain>
    </source>
</reference>
<evidence type="ECO:0000313" key="2">
    <source>
        <dbReference type="Proteomes" id="UP000192393"/>
    </source>
</evidence>
<dbReference type="STRING" id="1434700.SAMN06296427_10456"/>
<organism evidence="1 2">
    <name type="scientific">Moheibacter sediminis</name>
    <dbReference type="NCBI Taxonomy" id="1434700"/>
    <lineage>
        <taxon>Bacteria</taxon>
        <taxon>Pseudomonadati</taxon>
        <taxon>Bacteroidota</taxon>
        <taxon>Flavobacteriia</taxon>
        <taxon>Flavobacteriales</taxon>
        <taxon>Weeksellaceae</taxon>
        <taxon>Moheibacter</taxon>
    </lineage>
</organism>
<sequence>MGPIAILLIFLLSISSLAQERYFEDSSFSMLAGGQSKYKRVYNIENDHVNIEDYVGSYRVHKGQVYGLNDVKQIDSYISYCVSLNNINADRDYSKNAQGIFRINSNKGNKLRQVYVKGNSIRTGQVWDEEGNEKLINGTGILNIDSRDEISTTIYKDSMLLNAYIVRKEKRDTIFQVFQKRAEPIGGLKNYYQKIYDKVGFPKNGKPGETISFSIKVKLIVNEDGELSDLSAEAFSVKLLKSYPKNGIPIHPEPLADPQYDYMGEKIIKEMKKLPKWNPAEKDNKPVRTESILTFGFHVST</sequence>
<protein>
    <recommendedName>
        <fullName evidence="3">TonB protein C-terminal</fullName>
    </recommendedName>
</protein>
<dbReference type="RefSeq" id="WP_084016981.1">
    <property type="nucleotide sequence ID" value="NZ_FWXS01000004.1"/>
</dbReference>
<evidence type="ECO:0000313" key="1">
    <source>
        <dbReference type="EMBL" id="SMC57492.1"/>
    </source>
</evidence>
<name>A0A1W2AAI1_9FLAO</name>
<dbReference type="AlphaFoldDB" id="A0A1W2AAI1"/>
<dbReference type="EMBL" id="FWXS01000004">
    <property type="protein sequence ID" value="SMC57492.1"/>
    <property type="molecule type" value="Genomic_DNA"/>
</dbReference>